<dbReference type="InterPro" id="IPR011032">
    <property type="entry name" value="GroES-like_sf"/>
</dbReference>
<keyword evidence="1" id="KW-0560">Oxidoreductase</keyword>
<evidence type="ECO:0000259" key="3">
    <source>
        <dbReference type="Pfam" id="PF08240"/>
    </source>
</evidence>
<dbReference type="GO" id="GO:0016491">
    <property type="term" value="F:oxidoreductase activity"/>
    <property type="evidence" value="ECO:0007669"/>
    <property type="project" value="UniProtKB-KW"/>
</dbReference>
<gene>
    <name evidence="4" type="ORF">SAMN05444171_5808</name>
</gene>
<dbReference type="CDD" id="cd08262">
    <property type="entry name" value="Zn_ADH8"/>
    <property type="match status" value="1"/>
</dbReference>
<dbReference type="Pfam" id="PF08240">
    <property type="entry name" value="ADH_N"/>
    <property type="match status" value="1"/>
</dbReference>
<dbReference type="InterPro" id="IPR036291">
    <property type="entry name" value="NAD(P)-bd_dom_sf"/>
</dbReference>
<evidence type="ECO:0000256" key="1">
    <source>
        <dbReference type="ARBA" id="ARBA00023002"/>
    </source>
</evidence>
<name>A0A1H5EZV2_9BRAD</name>
<dbReference type="SUPFAM" id="SSF51735">
    <property type="entry name" value="NAD(P)-binding Rossmann-fold domains"/>
    <property type="match status" value="1"/>
</dbReference>
<dbReference type="PANTHER" id="PTHR43189">
    <property type="entry name" value="ZINC-TYPE ALCOHOL DEHYDROGENASE-LIKE PROTEIN C1198.01-RELATED"/>
    <property type="match status" value="1"/>
</dbReference>
<organism evidence="4 5">
    <name type="scientific">Bradyrhizobium lablabi</name>
    <dbReference type="NCBI Taxonomy" id="722472"/>
    <lineage>
        <taxon>Bacteria</taxon>
        <taxon>Pseudomonadati</taxon>
        <taxon>Pseudomonadota</taxon>
        <taxon>Alphaproteobacteria</taxon>
        <taxon>Hyphomicrobiales</taxon>
        <taxon>Nitrobacteraceae</taxon>
        <taxon>Bradyrhizobium</taxon>
    </lineage>
</organism>
<evidence type="ECO:0000313" key="4">
    <source>
        <dbReference type="EMBL" id="SED96458.1"/>
    </source>
</evidence>
<dbReference type="OrthoDB" id="9809185at2"/>
<dbReference type="RefSeq" id="WP_074826256.1">
    <property type="nucleotide sequence ID" value="NZ_FNTI01000001.1"/>
</dbReference>
<dbReference type="EMBL" id="FNTI01000001">
    <property type="protein sequence ID" value="SED96458.1"/>
    <property type="molecule type" value="Genomic_DNA"/>
</dbReference>
<feature type="domain" description="Alcohol dehydrogenase-like N-terminal" evidence="3">
    <location>
        <begin position="22"/>
        <end position="136"/>
    </location>
</feature>
<dbReference type="Pfam" id="PF00107">
    <property type="entry name" value="ADH_zinc_N"/>
    <property type="match status" value="1"/>
</dbReference>
<dbReference type="Gene3D" id="3.40.50.720">
    <property type="entry name" value="NAD(P)-binding Rossmann-like Domain"/>
    <property type="match status" value="1"/>
</dbReference>
<protein>
    <submittedName>
        <fullName evidence="4">Threonine dehydrogenase</fullName>
    </submittedName>
</protein>
<evidence type="ECO:0000313" key="5">
    <source>
        <dbReference type="Proteomes" id="UP000183208"/>
    </source>
</evidence>
<dbReference type="InterPro" id="IPR013149">
    <property type="entry name" value="ADH-like_C"/>
</dbReference>
<evidence type="ECO:0000259" key="2">
    <source>
        <dbReference type="Pfam" id="PF00107"/>
    </source>
</evidence>
<dbReference type="SUPFAM" id="SSF50129">
    <property type="entry name" value="GroES-like"/>
    <property type="match status" value="1"/>
</dbReference>
<sequence length="361" mass="38524">MRAAIFRNGEIVVDEMPEPTPGPGQVLVKSLACGICGSDLHARKHAHRMVDLAKFLPGRKPMDLSRDVVFGHEFCCEILDYGPGAQRRFKPGTHVCSLPALLTPAGGIQVIGYSNENIGAYAERMVLSEPLLLEVPNGLAPEHAALTEPLAVGIHAVEKAGIRGDEVPLVIGCGPVGLAVIAALKIKGLHPIVAADYSPARRALAAKLGADIVVDPARSQPYATWAEHAQMSPEQKAARPPLQAMLPALKPALIFECVGIPGLLQQVFESAPRDARIVVVGVCMETDRSEPFLGIVKELNVQYVLAYTPEEFAYSLRLIAEGKVDAASMVTASVGIDGVAKAFADLANPEAHTKIIIEPWR</sequence>
<accession>A0A1H5EZV2</accession>
<dbReference type="Proteomes" id="UP000183208">
    <property type="component" value="Unassembled WGS sequence"/>
</dbReference>
<dbReference type="PANTHER" id="PTHR43189:SF1">
    <property type="entry name" value="ZINC-TYPE ALCOHOL DEHYDROGENASE-LIKE PROTEIN C1198.01"/>
    <property type="match status" value="1"/>
</dbReference>
<dbReference type="AlphaFoldDB" id="A0A1H5EZV2"/>
<proteinExistence type="predicted"/>
<dbReference type="InterPro" id="IPR013154">
    <property type="entry name" value="ADH-like_N"/>
</dbReference>
<reference evidence="4 5" key="1">
    <citation type="submission" date="2016-10" db="EMBL/GenBank/DDBJ databases">
        <authorList>
            <person name="de Groot N.N."/>
        </authorList>
    </citation>
    <scope>NUCLEOTIDE SEQUENCE [LARGE SCALE GENOMIC DNA]</scope>
    <source>
        <strain evidence="4 5">GAS522</strain>
    </source>
</reference>
<feature type="domain" description="Alcohol dehydrogenase-like C-terminal" evidence="2">
    <location>
        <begin position="175"/>
        <end position="320"/>
    </location>
</feature>
<dbReference type="Gene3D" id="3.90.180.10">
    <property type="entry name" value="Medium-chain alcohol dehydrogenases, catalytic domain"/>
    <property type="match status" value="1"/>
</dbReference>